<protein>
    <submittedName>
        <fullName evidence="1">Uncharacterized protein</fullName>
    </submittedName>
</protein>
<organism evidence="1 2">
    <name type="scientific">Candidatus Nomurabacteria bacterium GW2011_GWA1_46_11</name>
    <dbReference type="NCBI Taxonomy" id="1618732"/>
    <lineage>
        <taxon>Bacteria</taxon>
        <taxon>Candidatus Nomuraibacteriota</taxon>
    </lineage>
</organism>
<name>A0A0G1RLG2_9BACT</name>
<dbReference type="EMBL" id="LCLS01000012">
    <property type="protein sequence ID" value="KKU21770.1"/>
    <property type="molecule type" value="Genomic_DNA"/>
</dbReference>
<reference evidence="1 2" key="1">
    <citation type="journal article" date="2015" name="Nature">
        <title>rRNA introns, odd ribosomes, and small enigmatic genomes across a large radiation of phyla.</title>
        <authorList>
            <person name="Brown C.T."/>
            <person name="Hug L.A."/>
            <person name="Thomas B.C."/>
            <person name="Sharon I."/>
            <person name="Castelle C.J."/>
            <person name="Singh A."/>
            <person name="Wilkins M.J."/>
            <person name="Williams K.H."/>
            <person name="Banfield J.F."/>
        </authorList>
    </citation>
    <scope>NUCLEOTIDE SEQUENCE [LARGE SCALE GENOMIC DNA]</scope>
</reference>
<dbReference type="Proteomes" id="UP000034107">
    <property type="component" value="Unassembled WGS sequence"/>
</dbReference>
<dbReference type="AlphaFoldDB" id="A0A0G1RLG2"/>
<comment type="caution">
    <text evidence="1">The sequence shown here is derived from an EMBL/GenBank/DDBJ whole genome shotgun (WGS) entry which is preliminary data.</text>
</comment>
<sequence>MVCPTPTVVPISDPAVSSCPGEDQPPINPAVLPLGRGNYPFPQERPTSYSQPVNSQTSQLNLNQCLNLPAACLSSNTLQFIYQESSCPVTNGYIQDSDGCHLDVSVSGVSVLVPALVSGDYVVADTQNCWKPQAIKVDQGCTIGGGLSCQDGSGSSLSTDCSGSSVKITIPSAPPVANRDLLNGLPVVGNTCAREVSTPIQFPADFCVSGGNSGSLQIQPKSIKVPGAYDTGQYLSGILDTEHLSSTEINTIQDKVMGLPFNVMGLKRGISAAWEYTGPIARLAPQLEQDRLKHEFLGYLCQVSEDNSQGRLIDKPGRGRLNSRYADFKVSAPLMGSQLPGDFLLGKCLSFTPLGIDPNTWKDICKSVVDNKFSGNMAVLSACDIYQYKGWPNITIPFINISLGFIPVGDVYAKKMVSQCKDTDGKAVAGPCDKKPMYIPNFIEQAFWSRVPLFANEEGKGEIEFQVCNSSQTVKLPLAVPQVMRLASASAYLQQMLLSGADNQKNKEAMKFVPAPMPSDCVGCVEAQNGPADTEAFVDYGKDYNDADRGAVSYQGGGAAAQSDKDTITVRSNIPFLLNIWYQTAGGPFGIFNIFRGYRPGDKAVTGIFQPAGKPFAGDSNFLDTPGSGLVEYSGAGIKDDIWKLLYSKIAGVWNAKNWIMQSVAPY</sequence>
<accession>A0A0G1RLG2</accession>
<evidence type="ECO:0000313" key="2">
    <source>
        <dbReference type="Proteomes" id="UP000034107"/>
    </source>
</evidence>
<gene>
    <name evidence="1" type="ORF">UX31_C0012G0006</name>
</gene>
<evidence type="ECO:0000313" key="1">
    <source>
        <dbReference type="EMBL" id="KKU21770.1"/>
    </source>
</evidence>
<proteinExistence type="predicted"/>